<dbReference type="Gene3D" id="2.20.20.30">
    <property type="entry name" value="reverse gyrase domain"/>
    <property type="match status" value="1"/>
</dbReference>
<organism evidence="1 2">
    <name type="scientific">Haloarcula saliterrae</name>
    <dbReference type="NCBI Taxonomy" id="2950534"/>
    <lineage>
        <taxon>Archaea</taxon>
        <taxon>Methanobacteriati</taxon>
        <taxon>Methanobacteriota</taxon>
        <taxon>Stenosarchaea group</taxon>
        <taxon>Halobacteria</taxon>
        <taxon>Halobacteriales</taxon>
        <taxon>Haloarculaceae</taxon>
        <taxon>Haloarcula</taxon>
    </lineage>
</organism>
<evidence type="ECO:0000313" key="2">
    <source>
        <dbReference type="Proteomes" id="UP001259659"/>
    </source>
</evidence>
<sequence>MIERLRSLLPRTPTVVHECRQCGRTVEESTDSCPACGARNIASYAVE</sequence>
<protein>
    <recommendedName>
        <fullName evidence="3">Zinc-ribbon domain-containing protein</fullName>
    </recommendedName>
</protein>
<gene>
    <name evidence="1" type="ORF">NDI56_17960</name>
</gene>
<dbReference type="RefSeq" id="WP_310921103.1">
    <property type="nucleotide sequence ID" value="NZ_JAMQON010000006.1"/>
</dbReference>
<name>A0ABU2FH74_9EURY</name>
<dbReference type="Proteomes" id="UP001259659">
    <property type="component" value="Unassembled WGS sequence"/>
</dbReference>
<evidence type="ECO:0000313" key="1">
    <source>
        <dbReference type="EMBL" id="MDS0261288.1"/>
    </source>
</evidence>
<dbReference type="EMBL" id="JAMQON010000006">
    <property type="protein sequence ID" value="MDS0261288.1"/>
    <property type="molecule type" value="Genomic_DNA"/>
</dbReference>
<keyword evidence="2" id="KW-1185">Reference proteome</keyword>
<evidence type="ECO:0008006" key="3">
    <source>
        <dbReference type="Google" id="ProtNLM"/>
    </source>
</evidence>
<accession>A0ABU2FH74</accession>
<reference evidence="1 2" key="1">
    <citation type="submission" date="2022-06" db="EMBL/GenBank/DDBJ databases">
        <title>Haloarcula sp. a new haloarchaeum isolate from saline soil.</title>
        <authorList>
            <person name="Strakova D."/>
            <person name="Galisteo C."/>
            <person name="Sanchez-Porro C."/>
            <person name="Ventosa A."/>
        </authorList>
    </citation>
    <scope>NUCLEOTIDE SEQUENCE [LARGE SCALE GENOMIC DNA]</scope>
    <source>
        <strain evidence="1 2">S1CR25-12</strain>
    </source>
</reference>
<comment type="caution">
    <text evidence="1">The sequence shown here is derived from an EMBL/GenBank/DDBJ whole genome shotgun (WGS) entry which is preliminary data.</text>
</comment>
<proteinExistence type="predicted"/>